<proteinExistence type="inferred from homology"/>
<dbReference type="KEGG" id="blen:NCTC4824_03501"/>
<accession>A0A2X4WTV5</accession>
<dbReference type="GO" id="GO:0042956">
    <property type="term" value="P:maltodextrin transmembrane transport"/>
    <property type="evidence" value="ECO:0007669"/>
    <property type="project" value="TreeGrafter"/>
</dbReference>
<organism evidence="5 6">
    <name type="scientific">Lederbergia lenta</name>
    <name type="common">Bacillus lentus</name>
    <dbReference type="NCBI Taxonomy" id="1467"/>
    <lineage>
        <taxon>Bacteria</taxon>
        <taxon>Bacillati</taxon>
        <taxon>Bacillota</taxon>
        <taxon>Bacilli</taxon>
        <taxon>Bacillales</taxon>
        <taxon>Bacillaceae</taxon>
        <taxon>Lederbergia</taxon>
    </lineage>
</organism>
<dbReference type="GO" id="GO:0055052">
    <property type="term" value="C:ATP-binding cassette (ABC) transporter complex, substrate-binding subunit-containing"/>
    <property type="evidence" value="ECO:0007669"/>
    <property type="project" value="TreeGrafter"/>
</dbReference>
<dbReference type="Pfam" id="PF01547">
    <property type="entry name" value="SBP_bac_1"/>
    <property type="match status" value="1"/>
</dbReference>
<evidence type="ECO:0000256" key="4">
    <source>
        <dbReference type="SAM" id="SignalP"/>
    </source>
</evidence>
<keyword evidence="3 4" id="KW-0732">Signal</keyword>
<feature type="chain" id="PRO_5038332561" evidence="4">
    <location>
        <begin position="20"/>
        <end position="425"/>
    </location>
</feature>
<evidence type="ECO:0000256" key="1">
    <source>
        <dbReference type="ARBA" id="ARBA00008520"/>
    </source>
</evidence>
<name>A0A2X4WTV5_LEDLE</name>
<dbReference type="PANTHER" id="PTHR30061:SF50">
    <property type="entry name" value="MALTOSE_MALTODEXTRIN-BINDING PERIPLASMIC PROTEIN"/>
    <property type="match status" value="1"/>
</dbReference>
<dbReference type="Gene3D" id="3.40.190.10">
    <property type="entry name" value="Periplasmic binding protein-like II"/>
    <property type="match status" value="2"/>
</dbReference>
<dbReference type="GO" id="GO:0015768">
    <property type="term" value="P:maltose transport"/>
    <property type="evidence" value="ECO:0007669"/>
    <property type="project" value="TreeGrafter"/>
</dbReference>
<dbReference type="EMBL" id="LS483476">
    <property type="protein sequence ID" value="SQI61932.1"/>
    <property type="molecule type" value="Genomic_DNA"/>
</dbReference>
<dbReference type="InterPro" id="IPR006059">
    <property type="entry name" value="SBP"/>
</dbReference>
<comment type="similarity">
    <text evidence="1">Belongs to the bacterial solute-binding protein 1 family.</text>
</comment>
<dbReference type="PANTHER" id="PTHR30061">
    <property type="entry name" value="MALTOSE-BINDING PERIPLASMIC PROTEIN"/>
    <property type="match status" value="1"/>
</dbReference>
<reference evidence="5 6" key="1">
    <citation type="submission" date="2018-06" db="EMBL/GenBank/DDBJ databases">
        <authorList>
            <consortium name="Pathogen Informatics"/>
            <person name="Doyle S."/>
        </authorList>
    </citation>
    <scope>NUCLEOTIDE SEQUENCE [LARGE SCALE GENOMIC DNA]</scope>
    <source>
        <strain evidence="5 6">NCTC4824</strain>
    </source>
</reference>
<evidence type="ECO:0000256" key="2">
    <source>
        <dbReference type="ARBA" id="ARBA00022448"/>
    </source>
</evidence>
<dbReference type="AlphaFoldDB" id="A0A2X4WTV5"/>
<keyword evidence="2" id="KW-0813">Transport</keyword>
<gene>
    <name evidence="5" type="primary">malE</name>
    <name evidence="5" type="ORF">NCTC4824_03501</name>
</gene>
<dbReference type="Proteomes" id="UP000249134">
    <property type="component" value="Chromosome 1"/>
</dbReference>
<sequence>MKKIFITMFTLILFGSLLAACSSKGGSATNSSGEKLEKVDLKVFISQPRFKKQYETYLDQFVEKQKEEKGRDINIKLEMPNVNQADQLLKTRLASGDSPDVFSLHAVNDIPVYDKAGYLEDLSGEPFIDKLYDTVTPAVTIDDRVLAVPLETLQWGFLYNKDIFAEYNLEVPTTMSEMEEIIKVLEKNEVTPFIRAYKDSYIPQLFLPLVVGASSATTNPDFMDDMNEGKGSFADLKDLFPVMDLVHEHGTDRPFEIGQDQGASDFANGKAAMWVQGAWMAESIVAAKEDFNFGVAALPINDDPNSTLINLSTSTSLAVSKESKVKDVAKDFINYVMDEEDSSALYESLAFNPISDLHTFDLYPWLEDSNSYVEDGRIYQDPTIPSAVKSESEKLFQSYFADDATQEAVIKGLDRAWEQYLKINN</sequence>
<evidence type="ECO:0000256" key="3">
    <source>
        <dbReference type="ARBA" id="ARBA00022729"/>
    </source>
</evidence>
<dbReference type="PROSITE" id="PS51257">
    <property type="entry name" value="PROKAR_LIPOPROTEIN"/>
    <property type="match status" value="1"/>
</dbReference>
<protein>
    <submittedName>
        <fullName evidence="5">Extracellular solute-binding protein</fullName>
    </submittedName>
</protein>
<dbReference type="GO" id="GO:1901982">
    <property type="term" value="F:maltose binding"/>
    <property type="evidence" value="ECO:0007669"/>
    <property type="project" value="TreeGrafter"/>
</dbReference>
<dbReference type="SUPFAM" id="SSF53850">
    <property type="entry name" value="Periplasmic binding protein-like II"/>
    <property type="match status" value="1"/>
</dbReference>
<dbReference type="STRING" id="1348624.GCA_001591545_02281"/>
<feature type="signal peptide" evidence="4">
    <location>
        <begin position="1"/>
        <end position="19"/>
    </location>
</feature>
<dbReference type="RefSeq" id="WP_066141643.1">
    <property type="nucleotide sequence ID" value="NZ_CBCSGM010000003.1"/>
</dbReference>
<keyword evidence="6" id="KW-1185">Reference proteome</keyword>
<evidence type="ECO:0000313" key="6">
    <source>
        <dbReference type="Proteomes" id="UP000249134"/>
    </source>
</evidence>
<evidence type="ECO:0000313" key="5">
    <source>
        <dbReference type="EMBL" id="SQI61932.1"/>
    </source>
</evidence>